<keyword evidence="12 17" id="KW-0456">Lyase</keyword>
<evidence type="ECO:0000256" key="5">
    <source>
        <dbReference type="ARBA" id="ARBA00022723"/>
    </source>
</evidence>
<dbReference type="InterPro" id="IPR029056">
    <property type="entry name" value="Ribokinase-like"/>
</dbReference>
<comment type="similarity">
    <text evidence="18">Belongs to the NnrE/AIBP family.</text>
</comment>
<evidence type="ECO:0000256" key="2">
    <source>
        <dbReference type="ARBA" id="ARBA00000909"/>
    </source>
</evidence>
<comment type="function">
    <text evidence="14 19">Bifunctional enzyme that catalyzes the epimerization of the S- and R-forms of NAD(P)HX and the dehydration of the S-form of NAD(P)HX at the expense of ADP, which is converted to AMP. This allows the repair of both epimers of NAD(P)HX, a damaged form of NAD(P)H that is a result of enzymatic or heat-dependent hydration.</text>
</comment>
<feature type="domain" description="YjeF N-terminal" evidence="21">
    <location>
        <begin position="10"/>
        <end position="214"/>
    </location>
</feature>
<feature type="binding site" evidence="18">
    <location>
        <begin position="58"/>
        <end position="62"/>
    </location>
    <ligand>
        <name>(6S)-NADPHX</name>
        <dbReference type="ChEBI" id="CHEBI:64076"/>
    </ligand>
</feature>
<evidence type="ECO:0000259" key="20">
    <source>
        <dbReference type="PROSITE" id="PS51383"/>
    </source>
</evidence>
<dbReference type="GO" id="GO:0110051">
    <property type="term" value="P:metabolite repair"/>
    <property type="evidence" value="ECO:0007669"/>
    <property type="project" value="TreeGrafter"/>
</dbReference>
<dbReference type="Gene3D" id="3.40.1190.20">
    <property type="match status" value="1"/>
</dbReference>
<feature type="binding site" evidence="17">
    <location>
        <position position="373"/>
    </location>
    <ligand>
        <name>(6S)-NADPHX</name>
        <dbReference type="ChEBI" id="CHEBI:64076"/>
    </ligand>
</feature>
<dbReference type="Pfam" id="PF01256">
    <property type="entry name" value="Carb_kinase"/>
    <property type="match status" value="1"/>
</dbReference>
<feature type="binding site" evidence="18">
    <location>
        <position position="140"/>
    </location>
    <ligand>
        <name>(6S)-NADPHX</name>
        <dbReference type="ChEBI" id="CHEBI:64076"/>
    </ligand>
</feature>
<comment type="function">
    <text evidence="17">Catalyzes the dehydration of the S-form of NAD(P)HX at the expense of ADP, which is converted to AMP. Together with NAD(P)HX epimerase, which catalyzes the epimerization of the S- and R-forms, the enzyme allows the repair of both epimers of NAD(P)HX, a damaged form of NAD(P)H that is a result of enzymatic or heat-dependent hydration.</text>
</comment>
<keyword evidence="7 17" id="KW-0067">ATP-binding</keyword>
<name>A0AAP2GR11_9BACT</name>
<evidence type="ECO:0000256" key="15">
    <source>
        <dbReference type="ARBA" id="ARBA00048238"/>
    </source>
</evidence>
<dbReference type="Proteomes" id="UP001319200">
    <property type="component" value="Unassembled WGS sequence"/>
</dbReference>
<evidence type="ECO:0000256" key="14">
    <source>
        <dbReference type="ARBA" id="ARBA00025153"/>
    </source>
</evidence>
<comment type="similarity">
    <text evidence="4 19">In the C-terminal section; belongs to the NnrD/CARKD family.</text>
</comment>
<dbReference type="HAMAP" id="MF_01966">
    <property type="entry name" value="NADHX_epimerase"/>
    <property type="match status" value="1"/>
</dbReference>
<keyword evidence="6 17" id="KW-0547">Nucleotide-binding</keyword>
<dbReference type="InterPro" id="IPR036652">
    <property type="entry name" value="YjeF_N_dom_sf"/>
</dbReference>
<dbReference type="GO" id="GO:0052855">
    <property type="term" value="F:ADP-dependent NAD(P)H-hydrate dehydratase activity"/>
    <property type="evidence" value="ECO:0007669"/>
    <property type="project" value="UniProtKB-UniRule"/>
</dbReference>
<evidence type="ECO:0000256" key="12">
    <source>
        <dbReference type="ARBA" id="ARBA00023239"/>
    </source>
</evidence>
<evidence type="ECO:0000313" key="23">
    <source>
        <dbReference type="Proteomes" id="UP001319200"/>
    </source>
</evidence>
<feature type="binding site" evidence="18">
    <location>
        <position position="161"/>
    </location>
    <ligand>
        <name>K(+)</name>
        <dbReference type="ChEBI" id="CHEBI:29103"/>
    </ligand>
</feature>
<feature type="binding site" evidence="18">
    <location>
        <begin position="129"/>
        <end position="135"/>
    </location>
    <ligand>
        <name>(6S)-NADPHX</name>
        <dbReference type="ChEBI" id="CHEBI:64076"/>
    </ligand>
</feature>
<dbReference type="SUPFAM" id="SSF64153">
    <property type="entry name" value="YjeF N-terminal domain-like"/>
    <property type="match status" value="1"/>
</dbReference>
<keyword evidence="23" id="KW-1185">Reference proteome</keyword>
<reference evidence="22 23" key="1">
    <citation type="submission" date="2021-05" db="EMBL/GenBank/DDBJ databases">
        <title>A Polyphasic approach of four new species of the genus Ohtaekwangia: Ohtaekwangia histidinii sp. nov., Ohtaekwangia cretensis sp. nov., Ohtaekwangia indiensis sp. nov., Ohtaekwangia reichenbachii sp. nov. from diverse environment.</title>
        <authorList>
            <person name="Octaviana S."/>
        </authorList>
    </citation>
    <scope>NUCLEOTIDE SEQUENCE [LARGE SCALE GENOMIC DNA]</scope>
    <source>
        <strain evidence="22 23">PWU4</strain>
    </source>
</reference>
<accession>A0AAP2GR11</accession>
<evidence type="ECO:0000256" key="9">
    <source>
        <dbReference type="ARBA" id="ARBA00022958"/>
    </source>
</evidence>
<organism evidence="22 23">
    <name type="scientific">Chryseosolibacter histidini</name>
    <dbReference type="NCBI Taxonomy" id="2782349"/>
    <lineage>
        <taxon>Bacteria</taxon>
        <taxon>Pseudomonadati</taxon>
        <taxon>Bacteroidota</taxon>
        <taxon>Cytophagia</taxon>
        <taxon>Cytophagales</taxon>
        <taxon>Chryseotaleaceae</taxon>
        <taxon>Chryseosolibacter</taxon>
    </lineage>
</organism>
<keyword evidence="13" id="KW-0511">Multifunctional enzyme</keyword>
<dbReference type="GO" id="GO:0052856">
    <property type="term" value="F:NAD(P)HX epimerase activity"/>
    <property type="evidence" value="ECO:0007669"/>
    <property type="project" value="UniProtKB-UniRule"/>
</dbReference>
<keyword evidence="5 18" id="KW-0479">Metal-binding</keyword>
<dbReference type="SUPFAM" id="SSF53613">
    <property type="entry name" value="Ribokinase-like"/>
    <property type="match status" value="1"/>
</dbReference>
<dbReference type="InterPro" id="IPR000631">
    <property type="entry name" value="CARKD"/>
</dbReference>
<feature type="binding site" evidence="18">
    <location>
        <position position="59"/>
    </location>
    <ligand>
        <name>K(+)</name>
        <dbReference type="ChEBI" id="CHEBI:29103"/>
    </ligand>
</feature>
<sequence length="501" mass="54340">MVRILNTKQIKALDAHTIEHEPVKSIDLMERACRAFVNWFVQRIDATKKIGIVCGTGNNGGDGLGIARMLHDWGYPVKVWIVRGLVPESADFKTNLERIKGEPEIADIITESDKGLFTDRDVLIDAIFGSGLSRPADGIYAQAIRCMNETDAMRIAVDIPSGLLADNPSSGDIIKAHYTVSFQIPKLAFFFPHSHPFTGEWTTVDIGLHKDFIRQSETSHFLVTAKDITRIIRPRKRFDHKGTFGHALIIAGGYGKMGAALLASAAALRSGPGLLSVHVPKSGYTILQTALPEAMASIDTHEHFFTEAPSLEKYSTIGIGPGIGQEPATVKALAQVLANFKAPLVIDADALNILGVNPELMKRIPENSILTPHPKEFERLAGKWDNDFQRLEKQKRLASELKCVVVLKGAYSSIATPDGKVYFNPTGNPGMAKGGSGDVLTGILTGLLAQGYSAEETALAGVYLHGLAGDIGSREKGTFSLIATDLVEFLPQSFKTVLNKF</sequence>
<dbReference type="GO" id="GO:0046496">
    <property type="term" value="P:nicotinamide nucleotide metabolic process"/>
    <property type="evidence" value="ECO:0007669"/>
    <property type="project" value="UniProtKB-UniRule"/>
</dbReference>
<evidence type="ECO:0000256" key="16">
    <source>
        <dbReference type="ARBA" id="ARBA00049209"/>
    </source>
</evidence>
<dbReference type="GO" id="GO:0046872">
    <property type="term" value="F:metal ion binding"/>
    <property type="evidence" value="ECO:0007669"/>
    <property type="project" value="UniProtKB-UniRule"/>
</dbReference>
<dbReference type="PIRSF" id="PIRSF017184">
    <property type="entry name" value="Nnr"/>
    <property type="match status" value="1"/>
</dbReference>
<comment type="similarity">
    <text evidence="3 19">In the N-terminal section; belongs to the NnrE/AIBP family.</text>
</comment>
<evidence type="ECO:0000256" key="13">
    <source>
        <dbReference type="ARBA" id="ARBA00023268"/>
    </source>
</evidence>
<dbReference type="InterPro" id="IPR004443">
    <property type="entry name" value="YjeF_N_dom"/>
</dbReference>
<evidence type="ECO:0000256" key="4">
    <source>
        <dbReference type="ARBA" id="ARBA00009524"/>
    </source>
</evidence>
<dbReference type="PROSITE" id="PS51383">
    <property type="entry name" value="YJEF_C_3"/>
    <property type="match status" value="1"/>
</dbReference>
<comment type="cofactor">
    <cofactor evidence="17">
        <name>Mg(2+)</name>
        <dbReference type="ChEBI" id="CHEBI:18420"/>
    </cofactor>
</comment>
<dbReference type="InterPro" id="IPR030677">
    <property type="entry name" value="Nnr"/>
</dbReference>
<evidence type="ECO:0000256" key="19">
    <source>
        <dbReference type="PIRNR" id="PIRNR017184"/>
    </source>
</evidence>
<evidence type="ECO:0000256" key="8">
    <source>
        <dbReference type="ARBA" id="ARBA00022857"/>
    </source>
</evidence>
<comment type="subunit">
    <text evidence="17">Homotetramer.</text>
</comment>
<dbReference type="AlphaFoldDB" id="A0AAP2GR11"/>
<dbReference type="InterPro" id="IPR017953">
    <property type="entry name" value="Carbohydrate_kinase_pred_CS"/>
</dbReference>
<comment type="function">
    <text evidence="18">Catalyzes the epimerization of the S- and R-forms of NAD(P)HX, a damaged form of NAD(P)H that is a result of enzymatic or heat-dependent hydration. This is a prerequisite for the S-specific NAD(P)H-hydrate dehydratase to allow the repair of both epimers of NAD(P)HX.</text>
</comment>
<evidence type="ECO:0000313" key="22">
    <source>
        <dbReference type="EMBL" id="MBT1699097.1"/>
    </source>
</evidence>
<evidence type="ECO:0000256" key="7">
    <source>
        <dbReference type="ARBA" id="ARBA00022840"/>
    </source>
</evidence>
<comment type="cofactor">
    <cofactor evidence="18 19">
        <name>K(+)</name>
        <dbReference type="ChEBI" id="CHEBI:29103"/>
    </cofactor>
    <text evidence="18 19">Binds 1 potassium ion per subunit.</text>
</comment>
<comment type="catalytic activity">
    <reaction evidence="16 17 19">
        <text>(6S)-NADPHX + ADP = AMP + phosphate + NADPH + H(+)</text>
        <dbReference type="Rhea" id="RHEA:32235"/>
        <dbReference type="ChEBI" id="CHEBI:15378"/>
        <dbReference type="ChEBI" id="CHEBI:43474"/>
        <dbReference type="ChEBI" id="CHEBI:57783"/>
        <dbReference type="ChEBI" id="CHEBI:64076"/>
        <dbReference type="ChEBI" id="CHEBI:456215"/>
        <dbReference type="ChEBI" id="CHEBI:456216"/>
        <dbReference type="EC" id="4.2.1.136"/>
    </reaction>
</comment>
<dbReference type="NCBIfam" id="TIGR00197">
    <property type="entry name" value="yjeF_nterm"/>
    <property type="match status" value="1"/>
</dbReference>
<evidence type="ECO:0000256" key="18">
    <source>
        <dbReference type="HAMAP-Rule" id="MF_01966"/>
    </source>
</evidence>
<keyword evidence="11 18" id="KW-0413">Isomerase</keyword>
<evidence type="ECO:0000256" key="1">
    <source>
        <dbReference type="ARBA" id="ARBA00000013"/>
    </source>
</evidence>
<comment type="catalytic activity">
    <reaction evidence="1 18 19">
        <text>(6R)-NADHX = (6S)-NADHX</text>
        <dbReference type="Rhea" id="RHEA:32215"/>
        <dbReference type="ChEBI" id="CHEBI:64074"/>
        <dbReference type="ChEBI" id="CHEBI:64075"/>
        <dbReference type="EC" id="5.1.99.6"/>
    </reaction>
</comment>
<evidence type="ECO:0000256" key="3">
    <source>
        <dbReference type="ARBA" id="ARBA00006001"/>
    </source>
</evidence>
<comment type="similarity">
    <text evidence="17">Belongs to the NnrD/CARKD family.</text>
</comment>
<dbReference type="PANTHER" id="PTHR12592">
    <property type="entry name" value="ATP-DEPENDENT (S)-NAD(P)H-HYDRATE DEHYDRATASE FAMILY MEMBER"/>
    <property type="match status" value="1"/>
</dbReference>
<evidence type="ECO:0000256" key="17">
    <source>
        <dbReference type="HAMAP-Rule" id="MF_01965"/>
    </source>
</evidence>
<dbReference type="PANTHER" id="PTHR12592:SF0">
    <property type="entry name" value="ATP-DEPENDENT (S)-NAD(P)H-HYDRATE DEHYDRATASE"/>
    <property type="match status" value="1"/>
</dbReference>
<evidence type="ECO:0000259" key="21">
    <source>
        <dbReference type="PROSITE" id="PS51385"/>
    </source>
</evidence>
<dbReference type="EC" id="4.2.1.136" evidence="19"/>
<keyword evidence="8 17" id="KW-0521">NADP</keyword>
<evidence type="ECO:0000256" key="10">
    <source>
        <dbReference type="ARBA" id="ARBA00023027"/>
    </source>
</evidence>
<dbReference type="NCBIfam" id="TIGR00196">
    <property type="entry name" value="yjeF_cterm"/>
    <property type="match status" value="1"/>
</dbReference>
<feature type="binding site" evidence="17">
    <location>
        <position position="438"/>
    </location>
    <ligand>
        <name>(6S)-NADPHX</name>
        <dbReference type="ChEBI" id="CHEBI:64076"/>
    </ligand>
</feature>
<feature type="binding site" evidence="17">
    <location>
        <position position="259"/>
    </location>
    <ligand>
        <name>(6S)-NADPHX</name>
        <dbReference type="ChEBI" id="CHEBI:64076"/>
    </ligand>
</feature>
<feature type="binding site" evidence="18">
    <location>
        <position position="125"/>
    </location>
    <ligand>
        <name>K(+)</name>
        <dbReference type="ChEBI" id="CHEBI:29103"/>
    </ligand>
</feature>
<comment type="catalytic activity">
    <reaction evidence="15 17 19">
        <text>(6S)-NADHX + ADP = AMP + phosphate + NADH + H(+)</text>
        <dbReference type="Rhea" id="RHEA:32223"/>
        <dbReference type="ChEBI" id="CHEBI:15378"/>
        <dbReference type="ChEBI" id="CHEBI:43474"/>
        <dbReference type="ChEBI" id="CHEBI:57945"/>
        <dbReference type="ChEBI" id="CHEBI:64074"/>
        <dbReference type="ChEBI" id="CHEBI:456215"/>
        <dbReference type="ChEBI" id="CHEBI:456216"/>
        <dbReference type="EC" id="4.2.1.136"/>
    </reaction>
</comment>
<dbReference type="PROSITE" id="PS01050">
    <property type="entry name" value="YJEF_C_2"/>
    <property type="match status" value="1"/>
</dbReference>
<dbReference type="Gene3D" id="3.40.50.10260">
    <property type="entry name" value="YjeF N-terminal domain"/>
    <property type="match status" value="1"/>
</dbReference>
<proteinExistence type="inferred from homology"/>
<feature type="binding site" evidence="17">
    <location>
        <position position="437"/>
    </location>
    <ligand>
        <name>AMP</name>
        <dbReference type="ChEBI" id="CHEBI:456215"/>
    </ligand>
</feature>
<evidence type="ECO:0000256" key="11">
    <source>
        <dbReference type="ARBA" id="ARBA00023235"/>
    </source>
</evidence>
<dbReference type="RefSeq" id="WP_254166552.1">
    <property type="nucleotide sequence ID" value="NZ_JAHESF010000021.1"/>
</dbReference>
<dbReference type="Pfam" id="PF03853">
    <property type="entry name" value="YjeF_N"/>
    <property type="match status" value="1"/>
</dbReference>
<dbReference type="GO" id="GO:0005524">
    <property type="term" value="F:ATP binding"/>
    <property type="evidence" value="ECO:0007669"/>
    <property type="project" value="UniProtKB-UniRule"/>
</dbReference>
<dbReference type="PROSITE" id="PS51385">
    <property type="entry name" value="YJEF_N"/>
    <property type="match status" value="1"/>
</dbReference>
<feature type="binding site" evidence="17">
    <location>
        <begin position="408"/>
        <end position="412"/>
    </location>
    <ligand>
        <name>AMP</name>
        <dbReference type="ChEBI" id="CHEBI:456215"/>
    </ligand>
</feature>
<dbReference type="CDD" id="cd01171">
    <property type="entry name" value="YXKO-related"/>
    <property type="match status" value="1"/>
</dbReference>
<feature type="binding site" evidence="18">
    <location>
        <position position="158"/>
    </location>
    <ligand>
        <name>(6S)-NADPHX</name>
        <dbReference type="ChEBI" id="CHEBI:64076"/>
    </ligand>
</feature>
<keyword evidence="10 17" id="KW-0520">NAD</keyword>
<feature type="binding site" evidence="17">
    <location>
        <position position="322"/>
    </location>
    <ligand>
        <name>(6S)-NADPHX</name>
        <dbReference type="ChEBI" id="CHEBI:64076"/>
    </ligand>
</feature>
<comment type="catalytic activity">
    <reaction evidence="2 18 19">
        <text>(6R)-NADPHX = (6S)-NADPHX</text>
        <dbReference type="Rhea" id="RHEA:32227"/>
        <dbReference type="ChEBI" id="CHEBI:64076"/>
        <dbReference type="ChEBI" id="CHEBI:64077"/>
        <dbReference type="EC" id="5.1.99.6"/>
    </reaction>
</comment>
<protein>
    <recommendedName>
        <fullName evidence="19">Bifunctional NAD(P)H-hydrate repair enzyme</fullName>
    </recommendedName>
    <alternativeName>
        <fullName evidence="19">Nicotinamide nucleotide repair protein</fullName>
    </alternativeName>
    <domain>
        <recommendedName>
            <fullName evidence="19">ADP-dependent (S)-NAD(P)H-hydrate dehydratase</fullName>
            <ecNumber evidence="19">4.2.1.136</ecNumber>
        </recommendedName>
        <alternativeName>
            <fullName evidence="19">ADP-dependent NAD(P)HX dehydratase</fullName>
        </alternativeName>
    </domain>
    <domain>
        <recommendedName>
            <fullName evidence="19">NAD(P)H-hydrate epimerase</fullName>
            <ecNumber evidence="19">5.1.99.6</ecNumber>
        </recommendedName>
    </domain>
</protein>
<dbReference type="EC" id="5.1.99.6" evidence="19"/>
<comment type="caution">
    <text evidence="22">The sequence shown here is derived from an EMBL/GenBank/DDBJ whole genome shotgun (WGS) entry which is preliminary data.</text>
</comment>
<keyword evidence="9 18" id="KW-0630">Potassium</keyword>
<dbReference type="EMBL" id="JAHESF010000021">
    <property type="protein sequence ID" value="MBT1699097.1"/>
    <property type="molecule type" value="Genomic_DNA"/>
</dbReference>
<dbReference type="HAMAP" id="MF_01965">
    <property type="entry name" value="NADHX_dehydratase"/>
    <property type="match status" value="1"/>
</dbReference>
<feature type="domain" description="YjeF C-terminal" evidence="20">
    <location>
        <begin position="224"/>
        <end position="497"/>
    </location>
</feature>
<evidence type="ECO:0000256" key="6">
    <source>
        <dbReference type="ARBA" id="ARBA00022741"/>
    </source>
</evidence>
<gene>
    <name evidence="17" type="primary">nnrD</name>
    <name evidence="18" type="synonym">nnrE</name>
    <name evidence="22" type="ORF">KK083_19535</name>
</gene>